<dbReference type="GO" id="GO:0061504">
    <property type="term" value="P:cyclic threonylcarbamoyladenosine biosynthetic process"/>
    <property type="evidence" value="ECO:0007669"/>
    <property type="project" value="TreeGrafter"/>
</dbReference>
<dbReference type="Gene3D" id="1.20.58.920">
    <property type="match status" value="1"/>
</dbReference>
<protein>
    <submittedName>
        <fullName evidence="2">Uncharacterized protein</fullName>
    </submittedName>
</protein>
<feature type="coiled-coil region" evidence="1">
    <location>
        <begin position="98"/>
        <end position="146"/>
    </location>
</feature>
<dbReference type="GO" id="GO:0061503">
    <property type="term" value="F:tRNA threonylcarbamoyladenosine dehydratase"/>
    <property type="evidence" value="ECO:0007669"/>
    <property type="project" value="TreeGrafter"/>
</dbReference>
<dbReference type="eggNOG" id="KOG2018">
    <property type="taxonomic scope" value="Eukaryota"/>
</dbReference>
<name>A0A0L0G3P5_9EUKA</name>
<sequence>MPAAMGLALASYVICDLAQKPIGQKPLFWPVGPNFMRKMHARVRAKAQKAGLWCDVDYEEMAYVVTHIFRGRSVLSGSKIHPILVRWDNSKPFVLENLVQLTEEEALLHRKVEKIEDLHPEYRKKVQKLLAEVQEYSNSLKDTKEQYYQNYNGITNLSRESLAGTEVFNNTVA</sequence>
<evidence type="ECO:0000256" key="1">
    <source>
        <dbReference type="SAM" id="Coils"/>
    </source>
</evidence>
<accession>A0A0L0G3P5</accession>
<dbReference type="OrthoDB" id="10265862at2759"/>
<organism evidence="2 3">
    <name type="scientific">Sphaeroforma arctica JP610</name>
    <dbReference type="NCBI Taxonomy" id="667725"/>
    <lineage>
        <taxon>Eukaryota</taxon>
        <taxon>Ichthyosporea</taxon>
        <taxon>Ichthyophonida</taxon>
        <taxon>Sphaeroforma</taxon>
    </lineage>
</organism>
<dbReference type="AlphaFoldDB" id="A0A0L0G3P5"/>
<gene>
    <name evidence="2" type="ORF">SARC_04302</name>
</gene>
<dbReference type="STRING" id="667725.A0A0L0G3P5"/>
<dbReference type="RefSeq" id="XP_014157363.1">
    <property type="nucleotide sequence ID" value="XM_014301888.1"/>
</dbReference>
<keyword evidence="1" id="KW-0175">Coiled coil</keyword>
<proteinExistence type="predicted"/>
<dbReference type="EMBL" id="KQ241832">
    <property type="protein sequence ID" value="KNC83461.1"/>
    <property type="molecule type" value="Genomic_DNA"/>
</dbReference>
<keyword evidence="3" id="KW-1185">Reference proteome</keyword>
<dbReference type="PANTHER" id="PTHR43267:SF1">
    <property type="entry name" value="TRNA THREONYLCARBAMOYLADENOSINE DEHYDRATASE"/>
    <property type="match status" value="1"/>
</dbReference>
<dbReference type="GeneID" id="25904806"/>
<dbReference type="PANTHER" id="PTHR43267">
    <property type="entry name" value="TRNA THREONYLCARBAMOYLADENOSINE DEHYDRATASE"/>
    <property type="match status" value="1"/>
</dbReference>
<reference evidence="2 3" key="1">
    <citation type="submission" date="2011-02" db="EMBL/GenBank/DDBJ databases">
        <title>The Genome Sequence of Sphaeroforma arctica JP610.</title>
        <authorList>
            <consortium name="The Broad Institute Genome Sequencing Platform"/>
            <person name="Russ C."/>
            <person name="Cuomo C."/>
            <person name="Young S.K."/>
            <person name="Zeng Q."/>
            <person name="Gargeya S."/>
            <person name="Alvarado L."/>
            <person name="Berlin A."/>
            <person name="Chapman S.B."/>
            <person name="Chen Z."/>
            <person name="Freedman E."/>
            <person name="Gellesch M."/>
            <person name="Goldberg J."/>
            <person name="Griggs A."/>
            <person name="Gujja S."/>
            <person name="Heilman E."/>
            <person name="Heiman D."/>
            <person name="Howarth C."/>
            <person name="Mehta T."/>
            <person name="Neiman D."/>
            <person name="Pearson M."/>
            <person name="Roberts A."/>
            <person name="Saif S."/>
            <person name="Shea T."/>
            <person name="Shenoy N."/>
            <person name="Sisk P."/>
            <person name="Stolte C."/>
            <person name="Sykes S."/>
            <person name="White J."/>
            <person name="Yandava C."/>
            <person name="Burger G."/>
            <person name="Gray M.W."/>
            <person name="Holland P.W.H."/>
            <person name="King N."/>
            <person name="Lang F.B.F."/>
            <person name="Roger A.J."/>
            <person name="Ruiz-Trillo I."/>
            <person name="Haas B."/>
            <person name="Nusbaum C."/>
            <person name="Birren B."/>
        </authorList>
    </citation>
    <scope>NUCLEOTIDE SEQUENCE [LARGE SCALE GENOMIC DNA]</scope>
    <source>
        <strain evidence="2 3">JP610</strain>
    </source>
</reference>
<dbReference type="InterPro" id="IPR038188">
    <property type="entry name" value="TorS_sensor_sf"/>
</dbReference>
<evidence type="ECO:0000313" key="2">
    <source>
        <dbReference type="EMBL" id="KNC83461.1"/>
    </source>
</evidence>
<dbReference type="Proteomes" id="UP000054560">
    <property type="component" value="Unassembled WGS sequence"/>
</dbReference>
<dbReference type="InterPro" id="IPR045886">
    <property type="entry name" value="ThiF/MoeB/HesA"/>
</dbReference>
<evidence type="ECO:0000313" key="3">
    <source>
        <dbReference type="Proteomes" id="UP000054560"/>
    </source>
</evidence>